<dbReference type="OrthoDB" id="2949235at2759"/>
<dbReference type="Proteomes" id="UP000521943">
    <property type="component" value="Unassembled WGS sequence"/>
</dbReference>
<dbReference type="AlphaFoldDB" id="A0A8H6I8T2"/>
<reference evidence="1 2" key="1">
    <citation type="submission" date="2020-07" db="EMBL/GenBank/DDBJ databases">
        <title>Comparative genomics of pyrophilous fungi reveals a link between fire events and developmental genes.</title>
        <authorList>
            <consortium name="DOE Joint Genome Institute"/>
            <person name="Steindorff A.S."/>
            <person name="Carver A."/>
            <person name="Calhoun S."/>
            <person name="Stillman K."/>
            <person name="Liu H."/>
            <person name="Lipzen A."/>
            <person name="Pangilinan J."/>
            <person name="Labutti K."/>
            <person name="Bruns T.D."/>
            <person name="Grigoriev I.V."/>
        </authorList>
    </citation>
    <scope>NUCLEOTIDE SEQUENCE [LARGE SCALE GENOMIC DNA]</scope>
    <source>
        <strain evidence="1 2">CBS 144469</strain>
    </source>
</reference>
<keyword evidence="2" id="KW-1185">Reference proteome</keyword>
<dbReference type="EMBL" id="JACGCI010000014">
    <property type="protein sequence ID" value="KAF6759912.1"/>
    <property type="molecule type" value="Genomic_DNA"/>
</dbReference>
<evidence type="ECO:0000313" key="1">
    <source>
        <dbReference type="EMBL" id="KAF6759912.1"/>
    </source>
</evidence>
<sequence>MSSELYDKLFPRYLLWGKDKQPLPEGTIIPPATKAPEYILGWMIRVPGVREIDPDYLRYIICVIWPSWEANNCKPATGDELDCIGYQVPKLRIIGDNYVFLYIARNHHRMMALLKSDKKNFITILKQTVKTLGLPKGSFKPAVNLMWLRWEDNYQYPEADYPCIGQHLWGTRSAAPAVNLGGERSGAISGLAPVSDALGAIIECREPQCDSESEKVEELPVPVHKEGLYFAWYNAVSLCHGVLKVLYDIFLYYLRG</sequence>
<comment type="caution">
    <text evidence="1">The sequence shown here is derived from an EMBL/GenBank/DDBJ whole genome shotgun (WGS) entry which is preliminary data.</text>
</comment>
<accession>A0A8H6I8T2</accession>
<evidence type="ECO:0000313" key="2">
    <source>
        <dbReference type="Proteomes" id="UP000521943"/>
    </source>
</evidence>
<protein>
    <submittedName>
        <fullName evidence="1">Uncharacterized protein</fullName>
    </submittedName>
</protein>
<name>A0A8H6I8T2_9AGAR</name>
<proteinExistence type="predicted"/>
<gene>
    <name evidence="1" type="ORF">DFP72DRAFT_884653</name>
</gene>
<organism evidence="1 2">
    <name type="scientific">Ephemerocybe angulata</name>
    <dbReference type="NCBI Taxonomy" id="980116"/>
    <lineage>
        <taxon>Eukaryota</taxon>
        <taxon>Fungi</taxon>
        <taxon>Dikarya</taxon>
        <taxon>Basidiomycota</taxon>
        <taxon>Agaricomycotina</taxon>
        <taxon>Agaricomycetes</taxon>
        <taxon>Agaricomycetidae</taxon>
        <taxon>Agaricales</taxon>
        <taxon>Agaricineae</taxon>
        <taxon>Psathyrellaceae</taxon>
        <taxon>Ephemerocybe</taxon>
    </lineage>
</organism>